<gene>
    <name evidence="2" type="ORF">C0Q70_12899</name>
</gene>
<protein>
    <submittedName>
        <fullName evidence="2">Uncharacterized protein</fullName>
    </submittedName>
</protein>
<proteinExistence type="predicted"/>
<dbReference type="Proteomes" id="UP000245119">
    <property type="component" value="Linkage Group LG7"/>
</dbReference>
<evidence type="ECO:0000313" key="2">
    <source>
        <dbReference type="EMBL" id="PVD27727.1"/>
    </source>
</evidence>
<dbReference type="EMBL" id="PZQS01000007">
    <property type="protein sequence ID" value="PVD27727.1"/>
    <property type="molecule type" value="Genomic_DNA"/>
</dbReference>
<sequence>MAPPLAFLLALKGDSIQLGRGENSGQRPGEARLKTTGTQNKQDVTKCFLPDQSQQHGVASVS</sequence>
<dbReference type="AlphaFoldDB" id="A0A2T7P2S1"/>
<reference evidence="2 3" key="1">
    <citation type="submission" date="2018-04" db="EMBL/GenBank/DDBJ databases">
        <title>The genome of golden apple snail Pomacea canaliculata provides insight into stress tolerance and invasive adaptation.</title>
        <authorList>
            <person name="Liu C."/>
            <person name="Liu B."/>
            <person name="Ren Y."/>
            <person name="Zhang Y."/>
            <person name="Wang H."/>
            <person name="Li S."/>
            <person name="Jiang F."/>
            <person name="Yin L."/>
            <person name="Zhang G."/>
            <person name="Qian W."/>
            <person name="Fan W."/>
        </authorList>
    </citation>
    <scope>NUCLEOTIDE SEQUENCE [LARGE SCALE GENOMIC DNA]</scope>
    <source>
        <strain evidence="2">SZHN2017</strain>
        <tissue evidence="2">Muscle</tissue>
    </source>
</reference>
<name>A0A2T7P2S1_POMCA</name>
<keyword evidence="3" id="KW-1185">Reference proteome</keyword>
<organism evidence="2 3">
    <name type="scientific">Pomacea canaliculata</name>
    <name type="common">Golden apple snail</name>
    <dbReference type="NCBI Taxonomy" id="400727"/>
    <lineage>
        <taxon>Eukaryota</taxon>
        <taxon>Metazoa</taxon>
        <taxon>Spiralia</taxon>
        <taxon>Lophotrochozoa</taxon>
        <taxon>Mollusca</taxon>
        <taxon>Gastropoda</taxon>
        <taxon>Caenogastropoda</taxon>
        <taxon>Architaenioglossa</taxon>
        <taxon>Ampullarioidea</taxon>
        <taxon>Ampullariidae</taxon>
        <taxon>Pomacea</taxon>
    </lineage>
</organism>
<feature type="region of interest" description="Disordered" evidence="1">
    <location>
        <begin position="18"/>
        <end position="39"/>
    </location>
</feature>
<comment type="caution">
    <text evidence="2">The sequence shown here is derived from an EMBL/GenBank/DDBJ whole genome shotgun (WGS) entry which is preliminary data.</text>
</comment>
<evidence type="ECO:0000256" key="1">
    <source>
        <dbReference type="SAM" id="MobiDB-lite"/>
    </source>
</evidence>
<accession>A0A2T7P2S1</accession>
<evidence type="ECO:0000313" key="3">
    <source>
        <dbReference type="Proteomes" id="UP000245119"/>
    </source>
</evidence>